<dbReference type="EMBL" id="JAUDEO010000092">
    <property type="protein sequence ID" value="MDM8334707.1"/>
    <property type="molecule type" value="Genomic_DNA"/>
</dbReference>
<dbReference type="Pfam" id="PF00589">
    <property type="entry name" value="Phage_integrase"/>
    <property type="match status" value="1"/>
</dbReference>
<protein>
    <submittedName>
        <fullName evidence="3">Tyrosine-type recombinase/integrase</fullName>
    </submittedName>
</protein>
<dbReference type="SUPFAM" id="SSF56349">
    <property type="entry name" value="DNA breaking-rejoining enzymes"/>
    <property type="match status" value="1"/>
</dbReference>
<feature type="non-terminal residue" evidence="3">
    <location>
        <position position="1"/>
    </location>
</feature>
<reference evidence="3" key="1">
    <citation type="submission" date="2023-06" db="EMBL/GenBank/DDBJ databases">
        <title>Identification and characterization of horizontal gene transfer across gut microbiota members of farm animals based on homology search.</title>
        <authorList>
            <person name="Schwarzerova J."/>
            <person name="Nykrynova M."/>
            <person name="Jureckova K."/>
            <person name="Cejkova D."/>
            <person name="Rychlik I."/>
        </authorList>
    </citation>
    <scope>NUCLEOTIDE SEQUENCE</scope>
    <source>
        <strain evidence="3">105_WCHN</strain>
    </source>
</reference>
<dbReference type="InterPro" id="IPR011010">
    <property type="entry name" value="DNA_brk_join_enz"/>
</dbReference>
<proteinExistence type="predicted"/>
<keyword evidence="1" id="KW-0233">DNA recombination</keyword>
<dbReference type="PROSITE" id="PS51898">
    <property type="entry name" value="TYR_RECOMBINASE"/>
    <property type="match status" value="1"/>
</dbReference>
<reference evidence="3" key="2">
    <citation type="submission" date="2023-06" db="EMBL/GenBank/DDBJ databases">
        <authorList>
            <person name="Zeman M."/>
            <person name="Kubasova T."/>
            <person name="Jahodarova E."/>
            <person name="Nykrynova M."/>
            <person name="Rychlik I."/>
        </authorList>
    </citation>
    <scope>NUCLEOTIDE SEQUENCE</scope>
    <source>
        <strain evidence="3">105_WCHN</strain>
    </source>
</reference>
<sequence length="79" mass="9066">DKYINCLTSKHGMKHVTFHGLRHTHATLLVENNVNVKSVSERLGHSSMETTLRIYVNNDKKANHEVANTFEKLMFSKVD</sequence>
<dbReference type="Proteomes" id="UP001529423">
    <property type="component" value="Unassembled WGS sequence"/>
</dbReference>
<dbReference type="InterPro" id="IPR002104">
    <property type="entry name" value="Integrase_catalytic"/>
</dbReference>
<dbReference type="Gene3D" id="1.10.443.10">
    <property type="entry name" value="Intergrase catalytic core"/>
    <property type="match status" value="1"/>
</dbReference>
<keyword evidence="4" id="KW-1185">Reference proteome</keyword>
<dbReference type="RefSeq" id="WP_289561425.1">
    <property type="nucleotide sequence ID" value="NZ_JAUDEO010000092.1"/>
</dbReference>
<accession>A0ABT7VPQ7</accession>
<organism evidence="3 4">
    <name type="scientific">Limosilactobacillus panis</name>
    <dbReference type="NCBI Taxonomy" id="47493"/>
    <lineage>
        <taxon>Bacteria</taxon>
        <taxon>Bacillati</taxon>
        <taxon>Bacillota</taxon>
        <taxon>Bacilli</taxon>
        <taxon>Lactobacillales</taxon>
        <taxon>Lactobacillaceae</taxon>
        <taxon>Limosilactobacillus</taxon>
    </lineage>
</organism>
<evidence type="ECO:0000259" key="2">
    <source>
        <dbReference type="PROSITE" id="PS51898"/>
    </source>
</evidence>
<comment type="caution">
    <text evidence="3">The sequence shown here is derived from an EMBL/GenBank/DDBJ whole genome shotgun (WGS) entry which is preliminary data.</text>
</comment>
<gene>
    <name evidence="3" type="ORF">QUW46_09095</name>
</gene>
<feature type="domain" description="Tyr recombinase" evidence="2">
    <location>
        <begin position="1"/>
        <end position="68"/>
    </location>
</feature>
<dbReference type="InterPro" id="IPR013762">
    <property type="entry name" value="Integrase-like_cat_sf"/>
</dbReference>
<evidence type="ECO:0000256" key="1">
    <source>
        <dbReference type="ARBA" id="ARBA00023172"/>
    </source>
</evidence>
<name>A0ABT7VPQ7_9LACO</name>
<evidence type="ECO:0000313" key="4">
    <source>
        <dbReference type="Proteomes" id="UP001529423"/>
    </source>
</evidence>
<evidence type="ECO:0000313" key="3">
    <source>
        <dbReference type="EMBL" id="MDM8334707.1"/>
    </source>
</evidence>